<dbReference type="PATRIC" id="fig|1458461.3.peg.1916"/>
<name>X5M9D6_9HYPH</name>
<feature type="transmembrane region" description="Helical" evidence="1">
    <location>
        <begin position="544"/>
        <end position="563"/>
    </location>
</feature>
<dbReference type="KEGG" id="pect:BN1012_Phect1910"/>
<dbReference type="STRING" id="1458461.BN1012_Phect1910"/>
<dbReference type="SUPFAM" id="SSF82714">
    <property type="entry name" value="Multidrug efflux transporter AcrB TolC docking domain, DN and DC subdomains"/>
    <property type="match status" value="2"/>
</dbReference>
<dbReference type="RefSeq" id="WP_052534311.1">
    <property type="nucleotide sequence ID" value="NZ_HG966617.1"/>
</dbReference>
<dbReference type="PANTHER" id="PTHR32063:SF33">
    <property type="entry name" value="RND SUPERFAMILY EFFLUX PUMP PERMEASE COMPONENT"/>
    <property type="match status" value="1"/>
</dbReference>
<dbReference type="OrthoDB" id="9806532at2"/>
<feature type="transmembrane region" description="Helical" evidence="1">
    <location>
        <begin position="39"/>
        <end position="56"/>
    </location>
</feature>
<dbReference type="Gene3D" id="3.30.70.1320">
    <property type="entry name" value="Multidrug efflux transporter AcrB pore domain like"/>
    <property type="match status" value="1"/>
</dbReference>
<dbReference type="Proteomes" id="UP000032160">
    <property type="component" value="Chromosome I"/>
</dbReference>
<protein>
    <submittedName>
        <fullName evidence="2">RND multidrug efflux transporter Acriflavin resistance protein</fullName>
    </submittedName>
</protein>
<sequence>MSGRDDNNPTDAHHESYRSIADADRPRGILGFFVVHRNAANLLMGMLVVAGLYALTQLNTQFFPKTEVPTISVVIAWPGASAEDVEGNIIEAIEPEVRFLDGVDSVDSYAREGVAQIVVEFASGADMQKAQSDIEQAVSSVTTLPQDSERAVISRFIFYESVAALAISGPFTESALRAYAKDIRDELLNSGVDRVVMKGVRDPELIVEVSEANLRRLDLSVADVSARIRQVSQDLPSGTLEGAQEKQLRSMGLATDPASLGAIEIKSLAGGEKVRLQDIAEIRDGFDDSQPTGLRGGQLAMQLDIQRAMTADTLDVQANVEKALAGLTSTLPPTLRVEMFNVQADLVFDRIMLLVKNGVGGLLLVLAILFVFLNARVAFWVSAGIPVAMMATLAVMLATGQSINMISLFALIMTIGIIVDDAIVVGEHTTTLREKGHPPAVAAYLGGKRMFGPVFAAILTTVAAFAPILLIGDIIGQILRAMPLVVMAVMVASLVECFLVLPGHMHHALEGSMKQSRFHAWFNAHFARFRDGPFRRIVAVSFDMRYTTLAIAAAAFIICIGLMQTGRVGFQFFPSPEGETVDATVVFAPGTPRETTQDAIEQIDAALERAVLELAGEDGKLVQMSYGTIGETGGSFSATSGDNRGSLQVELVASELRSIRTRDLVAAWRAELPVIPGVERIALKERRGGPPGRDLDVRLTGGDPRELKAAALEVRDLLATFDGVSDIEDDLPYGKQELILEVNPRGAALGFTTETVGRQVRNSFEGAISKRFARDDEEVTIRVQLPDAEKSRALEDLFLRTDQGREVPLTEVVSIREQSGFSRLRREDGKRFVSIAAEVDALATDSNAIIRALPDAGLSDIAAKYNLNFEFSGRAEEQGAAFADLGAGSLIALVAIYIILAWVFASYARPIVVMSIIPFGLVGAVLGHLVMGFDLTILSFVALLGLAGILVNDSIILVDQIDNRLDEGKSVRDAVIHGVQDRLRAVLLTSLTTVGGLTPLLFETSLQAQFLLPMAITLAWGLATATFLVLLVVPAILGIQEDARALFGRKRSPRIIDIDAEAWEDADARIAERDNVRRIPRPGE</sequence>
<feature type="transmembrane region" description="Helical" evidence="1">
    <location>
        <begin position="1010"/>
        <end position="1039"/>
    </location>
</feature>
<dbReference type="Gene3D" id="3.30.70.1430">
    <property type="entry name" value="Multidrug efflux transporter AcrB pore domain"/>
    <property type="match status" value="2"/>
</dbReference>
<feature type="transmembrane region" description="Helical" evidence="1">
    <location>
        <begin position="881"/>
        <end position="905"/>
    </location>
</feature>
<organism evidence="2 3">
    <name type="scientific">Candidatus Phaeomarinibacter ectocarpi</name>
    <dbReference type="NCBI Taxonomy" id="1458461"/>
    <lineage>
        <taxon>Bacteria</taxon>
        <taxon>Pseudomonadati</taxon>
        <taxon>Pseudomonadota</taxon>
        <taxon>Alphaproteobacteria</taxon>
        <taxon>Hyphomicrobiales</taxon>
        <taxon>Parvibaculaceae</taxon>
        <taxon>Candidatus Phaeomarinibacter</taxon>
    </lineage>
</organism>
<feature type="transmembrane region" description="Helical" evidence="1">
    <location>
        <begin position="911"/>
        <end position="930"/>
    </location>
</feature>
<accession>X5M9D6</accession>
<dbReference type="InterPro" id="IPR027463">
    <property type="entry name" value="AcrB_DN_DC_subdom"/>
</dbReference>
<dbReference type="Gene3D" id="3.30.70.1440">
    <property type="entry name" value="Multidrug efflux transporter AcrB pore domain"/>
    <property type="match status" value="1"/>
</dbReference>
<dbReference type="HOGENOM" id="CLU_002755_1_2_5"/>
<dbReference type="AlphaFoldDB" id="X5M9D6"/>
<keyword evidence="3" id="KW-1185">Reference proteome</keyword>
<evidence type="ECO:0000313" key="3">
    <source>
        <dbReference type="Proteomes" id="UP000032160"/>
    </source>
</evidence>
<gene>
    <name evidence="2" type="ORF">BN1012_Phect1910</name>
</gene>
<feature type="transmembrane region" description="Helical" evidence="1">
    <location>
        <begin position="484"/>
        <end position="505"/>
    </location>
</feature>
<feature type="transmembrane region" description="Helical" evidence="1">
    <location>
        <begin position="937"/>
        <end position="958"/>
    </location>
</feature>
<dbReference type="Gene3D" id="3.30.2090.10">
    <property type="entry name" value="Multidrug efflux transporter AcrB TolC docking domain, DN and DC subdomains"/>
    <property type="match status" value="2"/>
</dbReference>
<reference evidence="2 3" key="1">
    <citation type="journal article" date="2014" name="Front. Genet.">
        <title>Genome and metabolic network of "Candidatus Phaeomarinobacter ectocarpi" Ec32, a new candidate genus of Alphaproteobacteria frequently associated with brown algae.</title>
        <authorList>
            <person name="Dittami S.M."/>
            <person name="Barbeyron T."/>
            <person name="Boyen C."/>
            <person name="Cambefort J."/>
            <person name="Collet G."/>
            <person name="Delage L."/>
            <person name="Gobet A."/>
            <person name="Groisillier A."/>
            <person name="Leblanc C."/>
            <person name="Michel G."/>
            <person name="Scornet D."/>
            <person name="Siegel A."/>
            <person name="Tapia J.E."/>
            <person name="Tonon T."/>
        </authorList>
    </citation>
    <scope>NUCLEOTIDE SEQUENCE [LARGE SCALE GENOMIC DNA]</scope>
    <source>
        <strain evidence="2 3">Ec32</strain>
    </source>
</reference>
<dbReference type="PRINTS" id="PR00702">
    <property type="entry name" value="ACRIFLAVINRP"/>
</dbReference>
<dbReference type="GO" id="GO:0005886">
    <property type="term" value="C:plasma membrane"/>
    <property type="evidence" value="ECO:0007669"/>
    <property type="project" value="TreeGrafter"/>
</dbReference>
<dbReference type="InterPro" id="IPR001036">
    <property type="entry name" value="Acrflvin-R"/>
</dbReference>
<dbReference type="SUPFAM" id="SSF82693">
    <property type="entry name" value="Multidrug efflux transporter AcrB pore domain, PN1, PN2, PC1 and PC2 subdomains"/>
    <property type="match status" value="2"/>
</dbReference>
<keyword evidence="1" id="KW-0472">Membrane</keyword>
<dbReference type="EMBL" id="HG966617">
    <property type="protein sequence ID" value="CDO60123.1"/>
    <property type="molecule type" value="Genomic_DNA"/>
</dbReference>
<feature type="transmembrane region" description="Helical" evidence="1">
    <location>
        <begin position="353"/>
        <end position="373"/>
    </location>
</feature>
<dbReference type="PANTHER" id="PTHR32063">
    <property type="match status" value="1"/>
</dbReference>
<feature type="transmembrane region" description="Helical" evidence="1">
    <location>
        <begin position="405"/>
        <end position="425"/>
    </location>
</feature>
<keyword evidence="1" id="KW-0812">Transmembrane</keyword>
<keyword evidence="1" id="KW-1133">Transmembrane helix</keyword>
<dbReference type="GO" id="GO:0042910">
    <property type="term" value="F:xenobiotic transmembrane transporter activity"/>
    <property type="evidence" value="ECO:0007669"/>
    <property type="project" value="TreeGrafter"/>
</dbReference>
<dbReference type="SUPFAM" id="SSF82866">
    <property type="entry name" value="Multidrug efflux transporter AcrB transmembrane domain"/>
    <property type="match status" value="2"/>
</dbReference>
<feature type="transmembrane region" description="Helical" evidence="1">
    <location>
        <begin position="450"/>
        <end position="472"/>
    </location>
</feature>
<dbReference type="Gene3D" id="1.20.1640.10">
    <property type="entry name" value="Multidrug efflux transporter AcrB transmembrane domain"/>
    <property type="match status" value="2"/>
</dbReference>
<proteinExistence type="predicted"/>
<feature type="transmembrane region" description="Helical" evidence="1">
    <location>
        <begin position="379"/>
        <end position="398"/>
    </location>
</feature>
<dbReference type="Pfam" id="PF00873">
    <property type="entry name" value="ACR_tran"/>
    <property type="match status" value="1"/>
</dbReference>
<evidence type="ECO:0000313" key="2">
    <source>
        <dbReference type="EMBL" id="CDO60123.1"/>
    </source>
</evidence>
<evidence type="ECO:0000256" key="1">
    <source>
        <dbReference type="SAM" id="Phobius"/>
    </source>
</evidence>